<proteinExistence type="predicted"/>
<accession>A0AAN7S0Y1</accession>
<comment type="caution">
    <text evidence="1">The sequence shown here is derived from an EMBL/GenBank/DDBJ whole genome shotgun (WGS) entry which is preliminary data.</text>
</comment>
<dbReference type="Proteomes" id="UP001333110">
    <property type="component" value="Unassembled WGS sequence"/>
</dbReference>
<dbReference type="AlphaFoldDB" id="A0AAN7S0Y1"/>
<keyword evidence="2" id="KW-1185">Reference proteome</keyword>
<evidence type="ECO:0000313" key="2">
    <source>
        <dbReference type="Proteomes" id="UP001333110"/>
    </source>
</evidence>
<name>A0AAN7S0Y1_MYCAM</name>
<evidence type="ECO:0000313" key="1">
    <source>
        <dbReference type="EMBL" id="KAK4828109.1"/>
    </source>
</evidence>
<sequence>MWHLGTWFSGGLGTVRFTIGLDDLKDSVSVFVNDLDDGTEFTLTRFVDDTKVAGQADVVEGRVSMQKDYNRLDNCTNKCCMRYYRETQALHNWNRITRSSSTGWDLAEWGVLSLNNNHFILLGQDTPEVHLWHQELLLNMVVFRTPVQERLQLTGISSGESHQDIGDGEYGAVALALWGEAEGPGLVQLGAGMPSGAPYSSPSAPVWRLLRRQRWAFDTDAL</sequence>
<protein>
    <submittedName>
        <fullName evidence="1">Uncharacterized protein</fullName>
    </submittedName>
</protein>
<organism evidence="1 2">
    <name type="scientific">Mycteria americana</name>
    <name type="common">Wood stork</name>
    <dbReference type="NCBI Taxonomy" id="33587"/>
    <lineage>
        <taxon>Eukaryota</taxon>
        <taxon>Metazoa</taxon>
        <taxon>Chordata</taxon>
        <taxon>Craniata</taxon>
        <taxon>Vertebrata</taxon>
        <taxon>Euteleostomi</taxon>
        <taxon>Archelosauria</taxon>
        <taxon>Archosauria</taxon>
        <taxon>Dinosauria</taxon>
        <taxon>Saurischia</taxon>
        <taxon>Theropoda</taxon>
        <taxon>Coelurosauria</taxon>
        <taxon>Aves</taxon>
        <taxon>Neognathae</taxon>
        <taxon>Neoaves</taxon>
        <taxon>Aequornithes</taxon>
        <taxon>Ciconiiformes</taxon>
        <taxon>Ciconiidae</taxon>
        <taxon>Mycteria</taxon>
    </lineage>
</organism>
<reference evidence="1 2" key="1">
    <citation type="journal article" date="2023" name="J. Hered.">
        <title>Chromosome-level genome of the wood stork (Mycteria americana) provides insight into avian chromosome evolution.</title>
        <authorList>
            <person name="Flamio R. Jr."/>
            <person name="Ramstad K.M."/>
        </authorList>
    </citation>
    <scope>NUCLEOTIDE SEQUENCE [LARGE SCALE GENOMIC DNA]</scope>
    <source>
        <strain evidence="1">JAX WOST 10</strain>
    </source>
</reference>
<gene>
    <name evidence="1" type="ORF">QYF61_023471</name>
</gene>
<dbReference type="EMBL" id="JAUNZN010000002">
    <property type="protein sequence ID" value="KAK4828109.1"/>
    <property type="molecule type" value="Genomic_DNA"/>
</dbReference>